<dbReference type="Pfam" id="PF00172">
    <property type="entry name" value="Zn_clus"/>
    <property type="match status" value="1"/>
</dbReference>
<proteinExistence type="predicted"/>
<dbReference type="PROSITE" id="PS50048">
    <property type="entry name" value="ZN2_CY6_FUNGAL_2"/>
    <property type="match status" value="1"/>
</dbReference>
<dbReference type="GO" id="GO:0005634">
    <property type="term" value="C:nucleus"/>
    <property type="evidence" value="ECO:0007669"/>
    <property type="project" value="UniProtKB-SubCell"/>
</dbReference>
<evidence type="ECO:0000259" key="5">
    <source>
        <dbReference type="PROSITE" id="PS50048"/>
    </source>
</evidence>
<dbReference type="Gene3D" id="4.10.240.10">
    <property type="entry name" value="Zn(2)-C6 fungal-type DNA-binding domain"/>
    <property type="match status" value="1"/>
</dbReference>
<feature type="compositionally biased region" description="Basic and acidic residues" evidence="3">
    <location>
        <begin position="79"/>
        <end position="88"/>
    </location>
</feature>
<dbReference type="CDD" id="cd00067">
    <property type="entry name" value="GAL4"/>
    <property type="match status" value="1"/>
</dbReference>
<evidence type="ECO:0000256" key="1">
    <source>
        <dbReference type="ARBA" id="ARBA00004123"/>
    </source>
</evidence>
<feature type="domain" description="Zn(2)-C6 fungal-type" evidence="5">
    <location>
        <begin position="20"/>
        <end position="49"/>
    </location>
</feature>
<keyword evidence="7" id="KW-1185">Reference proteome</keyword>
<dbReference type="STRING" id="13370.A0A448YJF7"/>
<keyword evidence="2" id="KW-0539">Nucleus</keyword>
<dbReference type="PANTHER" id="PTHR31001">
    <property type="entry name" value="UNCHARACTERIZED TRANSCRIPTIONAL REGULATORY PROTEIN"/>
    <property type="match status" value="1"/>
</dbReference>
<accession>A0A448YJF7</accession>
<comment type="subcellular location">
    <subcellularLocation>
        <location evidence="1">Nucleus</location>
    </subcellularLocation>
</comment>
<dbReference type="SMART" id="SM00066">
    <property type="entry name" value="GAL4"/>
    <property type="match status" value="1"/>
</dbReference>
<evidence type="ECO:0000256" key="4">
    <source>
        <dbReference type="SAM" id="Phobius"/>
    </source>
</evidence>
<dbReference type="InterPro" id="IPR036864">
    <property type="entry name" value="Zn2-C6_fun-type_DNA-bd_sf"/>
</dbReference>
<feature type="transmembrane region" description="Helical" evidence="4">
    <location>
        <begin position="345"/>
        <end position="366"/>
    </location>
</feature>
<protein>
    <submittedName>
        <fullName evidence="6">DEKNAAC101902</fullName>
    </submittedName>
</protein>
<dbReference type="InterPro" id="IPR001138">
    <property type="entry name" value="Zn2Cys6_DnaBD"/>
</dbReference>
<evidence type="ECO:0000313" key="7">
    <source>
        <dbReference type="Proteomes" id="UP000290900"/>
    </source>
</evidence>
<dbReference type="AlphaFoldDB" id="A0A448YJF7"/>
<organism evidence="6 7">
    <name type="scientific">Brettanomyces naardenensis</name>
    <name type="common">Yeast</name>
    <dbReference type="NCBI Taxonomy" id="13370"/>
    <lineage>
        <taxon>Eukaryota</taxon>
        <taxon>Fungi</taxon>
        <taxon>Dikarya</taxon>
        <taxon>Ascomycota</taxon>
        <taxon>Saccharomycotina</taxon>
        <taxon>Pichiomycetes</taxon>
        <taxon>Pichiales</taxon>
        <taxon>Pichiaceae</taxon>
        <taxon>Brettanomyces</taxon>
    </lineage>
</organism>
<dbReference type="OrthoDB" id="3986994at2759"/>
<feature type="region of interest" description="Disordered" evidence="3">
    <location>
        <begin position="58"/>
        <end position="94"/>
    </location>
</feature>
<feature type="transmembrane region" description="Helical" evidence="4">
    <location>
        <begin position="661"/>
        <end position="679"/>
    </location>
</feature>
<dbReference type="PANTHER" id="PTHR31001:SF88">
    <property type="entry name" value="TRANSCRIPTION FACTOR PDR3"/>
    <property type="match status" value="1"/>
</dbReference>
<dbReference type="FunCoup" id="A0A448YJF7">
    <property type="interactions" value="1363"/>
</dbReference>
<dbReference type="InParanoid" id="A0A448YJF7"/>
<dbReference type="GO" id="GO:0000981">
    <property type="term" value="F:DNA-binding transcription factor activity, RNA polymerase II-specific"/>
    <property type="evidence" value="ECO:0007669"/>
    <property type="project" value="InterPro"/>
</dbReference>
<dbReference type="SUPFAM" id="SSF57701">
    <property type="entry name" value="Zn2/Cys6 DNA-binding domain"/>
    <property type="match status" value="1"/>
</dbReference>
<dbReference type="InterPro" id="IPR050613">
    <property type="entry name" value="Sec_Metabolite_Reg"/>
</dbReference>
<reference evidence="6 7" key="1">
    <citation type="submission" date="2018-12" db="EMBL/GenBank/DDBJ databases">
        <authorList>
            <person name="Tiukova I."/>
            <person name="Dainat J."/>
        </authorList>
    </citation>
    <scope>NUCLEOTIDE SEQUENCE [LARGE SCALE GENOMIC DNA]</scope>
</reference>
<evidence type="ECO:0000256" key="2">
    <source>
        <dbReference type="ARBA" id="ARBA00023242"/>
    </source>
</evidence>
<sequence length="846" mass="95720">MAMSDSNRSIKRRRNRKFVVCTNCRRKKIKCDKKLPCSNCVKAGLVCEFKAPSGRPIALKRSESGEEREENGGRQVGEGQKDTEERNGLLEQGEQQREIGIGLVDTVFNQSGHICASVGMMDTGVHSVDQVEYPTDIDRDPSIGISSMDPTLASSFLSSPSVDASDSPHSLQLQIEELKRKLAQVSLRLHTEIAPSLHPSILDIKLTSLKRAGVSAKPSSTIFLGPTSGFTGFSRPMINCLFSSMKNTLDEERRAWKQLHHSNSRAIRFTGDPVDEDIAIGLVQQIVCPNYHAFQERLIYFQSHLNHLLYSDFVPMDIILTLFLSSFKEPDQNSIAQFSRPRKCYFYADIALIVSIVYLVVIFTRYNTQAKAFAHPLLVQTEELSSLGLKLLSISEYRRKKTQLALLTLIVLRSALFVHDNSEGANELVNSYPVFQMSLDLCYQMGIHFPDSASPDSLAFYMSKDKLTMKSRSMTAEQVRDLWNYIQQEDALYSVCMGTPLLVNYRFSSPLYRMRDNWIESKRADAIMLLREISLTANSTGAITMRDILKLIDKVTRYCHEIPFKVFATSTADLDGLANIFRLKLQLLQTLQCLCRMIINAASDSYSKNPSWKLNSLCEEMYRQSLLAASAVIFTVRDVFEGNTVFGNEKDGKYIIFLRDILSQGVGVGFMIWFAYVLAKATKNTEIITENSGPLLSNYPPESAFEGEINVYSIEDALYHKYTGKGIDFCERLSSKLVSSSVLMTFSSPLYDIVSQNMVMRNSLDSFMILKLVIMWLYVLQTVQECESDLESKRVTVGDIMTKTKEKVESSFNLGRLDERLKLNTDEYELEKIFDSLFNGEVWSSY</sequence>
<keyword evidence="4" id="KW-1133">Transmembrane helix</keyword>
<dbReference type="Proteomes" id="UP000290900">
    <property type="component" value="Unassembled WGS sequence"/>
</dbReference>
<keyword evidence="4" id="KW-0472">Membrane</keyword>
<name>A0A448YJF7_BRENA</name>
<dbReference type="GO" id="GO:0008270">
    <property type="term" value="F:zinc ion binding"/>
    <property type="evidence" value="ECO:0007669"/>
    <property type="project" value="InterPro"/>
</dbReference>
<gene>
    <name evidence="6" type="ORF">BRENAR_LOCUS1718</name>
</gene>
<dbReference type="EMBL" id="CAACVR010000008">
    <property type="protein sequence ID" value="VEU20983.1"/>
    <property type="molecule type" value="Genomic_DNA"/>
</dbReference>
<evidence type="ECO:0000256" key="3">
    <source>
        <dbReference type="SAM" id="MobiDB-lite"/>
    </source>
</evidence>
<keyword evidence="4" id="KW-0812">Transmembrane</keyword>
<evidence type="ECO:0000313" key="6">
    <source>
        <dbReference type="EMBL" id="VEU20983.1"/>
    </source>
</evidence>
<dbReference type="PROSITE" id="PS00463">
    <property type="entry name" value="ZN2_CY6_FUNGAL_1"/>
    <property type="match status" value="1"/>
</dbReference>